<organism evidence="7 8">
    <name type="scientific">Pseudidiomarina salinarum</name>
    <dbReference type="NCBI Taxonomy" id="435908"/>
    <lineage>
        <taxon>Bacteria</taxon>
        <taxon>Pseudomonadati</taxon>
        <taxon>Pseudomonadota</taxon>
        <taxon>Gammaproteobacteria</taxon>
        <taxon>Alteromonadales</taxon>
        <taxon>Idiomarinaceae</taxon>
        <taxon>Pseudidiomarina</taxon>
    </lineage>
</organism>
<dbReference type="EC" id="2.1.1.298" evidence="4"/>
<keyword evidence="3 4" id="KW-0949">S-adenosyl-L-methionine</keyword>
<dbReference type="InterPro" id="IPR019874">
    <property type="entry name" value="RF_methyltr_PrmC"/>
</dbReference>
<proteinExistence type="inferred from homology"/>
<dbReference type="AlphaFoldDB" id="A0A094IX05"/>
<dbReference type="NCBIfam" id="TIGR03534">
    <property type="entry name" value="RF_mod_PrmC"/>
    <property type="match status" value="1"/>
</dbReference>
<evidence type="ECO:0000313" key="7">
    <source>
        <dbReference type="EMBL" id="KFZ31662.1"/>
    </source>
</evidence>
<dbReference type="NCBIfam" id="TIGR03533">
    <property type="entry name" value="L3_gln_methyl"/>
    <property type="match status" value="1"/>
</dbReference>
<dbReference type="NCBIfam" id="TIGR00536">
    <property type="entry name" value="hemK_fam"/>
    <property type="match status" value="1"/>
</dbReference>
<keyword evidence="2 4" id="KW-0808">Transferase</keyword>
<dbReference type="InterPro" id="IPR029063">
    <property type="entry name" value="SAM-dependent_MTases_sf"/>
</dbReference>
<dbReference type="HAMAP" id="MF_02125">
    <property type="entry name" value="L3_methyltr_PrmB"/>
    <property type="match status" value="1"/>
</dbReference>
<name>A0A094IX05_9GAMM</name>
<comment type="similarity">
    <text evidence="4">Belongs to the protein N5-glutamine methyltransferase family. PrmB subfamily.</text>
</comment>
<dbReference type="InterPro" id="IPR007848">
    <property type="entry name" value="Small_mtfrase_dom"/>
</dbReference>
<feature type="domain" description="Methyltransferase small" evidence="5">
    <location>
        <begin position="111"/>
        <end position="197"/>
    </location>
</feature>
<dbReference type="InterPro" id="IPR017127">
    <property type="entry name" value="Ribosome_uL3_MTase"/>
</dbReference>
<sequence>MLRWAVTQMQAADIYFGHGTDNSYSEAQVLLAAVLHLDFTQLDQFADARLTQDERAAFAELLEQRIEQRIPAAYLVGQAWFAGLPFLVDERVLVPRSPIAELIARRFTPWLQQAPTRILDLCTGSGCIAIACAYAFPEAEVDALDISIDALSVAEQNIAYHEVEERVIPIESDLYQAIPGQRYDLIVTNPPYVDAEDMADLPAEFSHEPELGLAAGNDGLDLVRTIMREAPEHLNDQGILICEVGNSMLALIAEYPHVPFTWIEFEHGGEGVFMLSKADLVRFQHEF</sequence>
<comment type="caution">
    <text evidence="7">The sequence shown here is derived from an EMBL/GenBank/DDBJ whole genome shotgun (WGS) entry which is preliminary data.</text>
</comment>
<gene>
    <name evidence="4" type="primary">prmB</name>
    <name evidence="7" type="ORF">IDSA_02940</name>
</gene>
<evidence type="ECO:0000259" key="5">
    <source>
        <dbReference type="Pfam" id="PF05175"/>
    </source>
</evidence>
<accession>A0A094IX05</accession>
<dbReference type="PANTHER" id="PTHR47806">
    <property type="entry name" value="50S RIBOSOMAL PROTEIN L3 GLUTAMINE METHYLTRANSFERASE"/>
    <property type="match status" value="1"/>
</dbReference>
<reference evidence="7 8" key="1">
    <citation type="submission" date="2014-06" db="EMBL/GenBank/DDBJ databases">
        <title>The draft genome sequence of Idiomarina salinarum ISL-52.</title>
        <authorList>
            <person name="Du J."/>
            <person name="Shao Z."/>
        </authorList>
    </citation>
    <scope>NUCLEOTIDE SEQUENCE [LARGE SCALE GENOMIC DNA]</scope>
    <source>
        <strain evidence="7 8">ISL-52</strain>
    </source>
</reference>
<dbReference type="SUPFAM" id="SSF53335">
    <property type="entry name" value="S-adenosyl-L-methionine-dependent methyltransferases"/>
    <property type="match status" value="1"/>
</dbReference>
<evidence type="ECO:0000256" key="3">
    <source>
        <dbReference type="ARBA" id="ARBA00022691"/>
    </source>
</evidence>
<dbReference type="CDD" id="cd02440">
    <property type="entry name" value="AdoMet_MTases"/>
    <property type="match status" value="1"/>
</dbReference>
<evidence type="ECO:0000256" key="4">
    <source>
        <dbReference type="HAMAP-Rule" id="MF_02125"/>
    </source>
</evidence>
<evidence type="ECO:0000256" key="1">
    <source>
        <dbReference type="ARBA" id="ARBA00022603"/>
    </source>
</evidence>
<dbReference type="GO" id="GO:0032259">
    <property type="term" value="P:methylation"/>
    <property type="evidence" value="ECO:0007669"/>
    <property type="project" value="UniProtKB-KW"/>
</dbReference>
<evidence type="ECO:0000259" key="6">
    <source>
        <dbReference type="Pfam" id="PF17827"/>
    </source>
</evidence>
<dbReference type="InterPro" id="IPR040758">
    <property type="entry name" value="PrmC_N"/>
</dbReference>
<dbReference type="PIRSF" id="PIRSF037167">
    <property type="entry name" value="Mtase_YfcB_prd"/>
    <property type="match status" value="1"/>
</dbReference>
<evidence type="ECO:0000256" key="2">
    <source>
        <dbReference type="ARBA" id="ARBA00022679"/>
    </source>
</evidence>
<protein>
    <recommendedName>
        <fullName evidence="4">Ribosomal protein uL3 glutamine methyltransferase</fullName>
        <shortName evidence="4">uL3 MTase</shortName>
        <ecNumber evidence="4">2.1.1.298</ecNumber>
    </recommendedName>
    <alternativeName>
        <fullName evidence="4">N5-glutamine methyltransferase PrmB</fullName>
    </alternativeName>
</protein>
<dbReference type="OrthoDB" id="9800643at2"/>
<dbReference type="InterPro" id="IPR002052">
    <property type="entry name" value="DNA_methylase_N6_adenine_CS"/>
</dbReference>
<evidence type="ECO:0000313" key="8">
    <source>
        <dbReference type="Proteomes" id="UP000054363"/>
    </source>
</evidence>
<comment type="function">
    <text evidence="4">Methylates ribosomal protein uL3 on a specific glutamine residue.</text>
</comment>
<dbReference type="STRING" id="435908.IDSA_02940"/>
<keyword evidence="1 4" id="KW-0489">Methyltransferase</keyword>
<dbReference type="PROSITE" id="PS00092">
    <property type="entry name" value="N6_MTASE"/>
    <property type="match status" value="1"/>
</dbReference>
<feature type="domain" description="Release factor glutamine methyltransferase N-terminal" evidence="6">
    <location>
        <begin position="3"/>
        <end position="77"/>
    </location>
</feature>
<dbReference type="GO" id="GO:0005829">
    <property type="term" value="C:cytosol"/>
    <property type="evidence" value="ECO:0007669"/>
    <property type="project" value="TreeGrafter"/>
</dbReference>
<dbReference type="PANTHER" id="PTHR47806:SF1">
    <property type="entry name" value="RIBOSOMAL PROTEIN UL3 GLUTAMINE METHYLTRANSFERASE"/>
    <property type="match status" value="1"/>
</dbReference>
<dbReference type="Proteomes" id="UP000054363">
    <property type="component" value="Unassembled WGS sequence"/>
</dbReference>
<dbReference type="InterPro" id="IPR004556">
    <property type="entry name" value="HemK-like"/>
</dbReference>
<dbReference type="EMBL" id="JPER01000001">
    <property type="protein sequence ID" value="KFZ31662.1"/>
    <property type="molecule type" value="Genomic_DNA"/>
</dbReference>
<dbReference type="eggNOG" id="COG2890">
    <property type="taxonomic scope" value="Bacteria"/>
</dbReference>
<dbReference type="FunFam" id="3.40.50.150:FF:000042">
    <property type="entry name" value="50S ribosomal protein L3 glutamine methyltransferase"/>
    <property type="match status" value="1"/>
</dbReference>
<dbReference type="GO" id="GO:0003676">
    <property type="term" value="F:nucleic acid binding"/>
    <property type="evidence" value="ECO:0007669"/>
    <property type="project" value="InterPro"/>
</dbReference>
<dbReference type="Pfam" id="PF17827">
    <property type="entry name" value="PrmC_N"/>
    <property type="match status" value="1"/>
</dbReference>
<dbReference type="Gene3D" id="1.10.8.10">
    <property type="entry name" value="DNA helicase RuvA subunit, C-terminal domain"/>
    <property type="match status" value="1"/>
</dbReference>
<dbReference type="Gene3D" id="3.40.50.150">
    <property type="entry name" value="Vaccinia Virus protein VP39"/>
    <property type="match status" value="1"/>
</dbReference>
<dbReference type="GO" id="GO:0036009">
    <property type="term" value="F:protein-glutamine N-methyltransferase activity"/>
    <property type="evidence" value="ECO:0007669"/>
    <property type="project" value="UniProtKB-UniRule"/>
</dbReference>
<comment type="catalytic activity">
    <reaction evidence="4">
        <text>L-glutaminyl-[ribosomal protein uL3] + S-adenosyl-L-methionine = N(5)-methyl-L-glutaminyl-[ribosomal protein uL3] + S-adenosyl-L-homocysteine + H(+)</text>
        <dbReference type="Rhea" id="RHEA:45020"/>
        <dbReference type="Rhea" id="RHEA-COMP:11063"/>
        <dbReference type="Rhea" id="RHEA-COMP:11064"/>
        <dbReference type="ChEBI" id="CHEBI:15378"/>
        <dbReference type="ChEBI" id="CHEBI:30011"/>
        <dbReference type="ChEBI" id="CHEBI:57856"/>
        <dbReference type="ChEBI" id="CHEBI:59789"/>
        <dbReference type="ChEBI" id="CHEBI:61891"/>
        <dbReference type="EC" id="2.1.1.298"/>
    </reaction>
</comment>
<dbReference type="Pfam" id="PF05175">
    <property type="entry name" value="MTS"/>
    <property type="match status" value="1"/>
</dbReference>
<keyword evidence="8" id="KW-1185">Reference proteome</keyword>